<evidence type="ECO:0000313" key="2">
    <source>
        <dbReference type="EMBL" id="KAK0053171.1"/>
    </source>
</evidence>
<keyword evidence="1" id="KW-0472">Membrane</keyword>
<comment type="caution">
    <text evidence="2">The sequence shown here is derived from an EMBL/GenBank/DDBJ whole genome shotgun (WGS) entry which is preliminary data.</text>
</comment>
<sequence>MNETFELNTSSTASQQNVWHAKSKESEMIFLKARFIITTVLFVLGLFGNTSIILVLRGLKSPTSKLTIYMIRSPSWLKSLTMA</sequence>
<name>A0AAD8BEN9_BIOPF</name>
<evidence type="ECO:0000256" key="1">
    <source>
        <dbReference type="SAM" id="Phobius"/>
    </source>
</evidence>
<dbReference type="AlphaFoldDB" id="A0AAD8BEN9"/>
<reference evidence="2" key="2">
    <citation type="submission" date="2023-04" db="EMBL/GenBank/DDBJ databases">
        <authorList>
            <person name="Bu L."/>
            <person name="Lu L."/>
            <person name="Laidemitt M.R."/>
            <person name="Zhang S.M."/>
            <person name="Mutuku M."/>
            <person name="Mkoji G."/>
            <person name="Steinauer M."/>
            <person name="Loker E.S."/>
        </authorList>
    </citation>
    <scope>NUCLEOTIDE SEQUENCE</scope>
    <source>
        <strain evidence="2">KasaAsao</strain>
        <tissue evidence="2">Whole Snail</tissue>
    </source>
</reference>
<dbReference type="Proteomes" id="UP001233172">
    <property type="component" value="Unassembled WGS sequence"/>
</dbReference>
<protein>
    <submittedName>
        <fullName evidence="2">Uncharacterized protein</fullName>
    </submittedName>
</protein>
<proteinExistence type="predicted"/>
<gene>
    <name evidence="2" type="ORF">Bpfe_017327</name>
</gene>
<keyword evidence="1" id="KW-0812">Transmembrane</keyword>
<keyword evidence="3" id="KW-1185">Reference proteome</keyword>
<dbReference type="EMBL" id="JASAOG010000088">
    <property type="protein sequence ID" value="KAK0053171.1"/>
    <property type="molecule type" value="Genomic_DNA"/>
</dbReference>
<keyword evidence="1" id="KW-1133">Transmembrane helix</keyword>
<organism evidence="2 3">
    <name type="scientific">Biomphalaria pfeifferi</name>
    <name type="common">Bloodfluke planorb</name>
    <name type="synonym">Freshwater snail</name>
    <dbReference type="NCBI Taxonomy" id="112525"/>
    <lineage>
        <taxon>Eukaryota</taxon>
        <taxon>Metazoa</taxon>
        <taxon>Spiralia</taxon>
        <taxon>Lophotrochozoa</taxon>
        <taxon>Mollusca</taxon>
        <taxon>Gastropoda</taxon>
        <taxon>Heterobranchia</taxon>
        <taxon>Euthyneura</taxon>
        <taxon>Panpulmonata</taxon>
        <taxon>Hygrophila</taxon>
        <taxon>Lymnaeoidea</taxon>
        <taxon>Planorbidae</taxon>
        <taxon>Biomphalaria</taxon>
    </lineage>
</organism>
<reference evidence="2" key="1">
    <citation type="journal article" date="2023" name="PLoS Negl. Trop. Dis.">
        <title>A genome sequence for Biomphalaria pfeifferi, the major vector snail for the human-infecting parasite Schistosoma mansoni.</title>
        <authorList>
            <person name="Bu L."/>
            <person name="Lu L."/>
            <person name="Laidemitt M.R."/>
            <person name="Zhang S.M."/>
            <person name="Mutuku M."/>
            <person name="Mkoji G."/>
            <person name="Steinauer M."/>
            <person name="Loker E.S."/>
        </authorList>
    </citation>
    <scope>NUCLEOTIDE SEQUENCE</scope>
    <source>
        <strain evidence="2">KasaAsao</strain>
    </source>
</reference>
<feature type="transmembrane region" description="Helical" evidence="1">
    <location>
        <begin position="35"/>
        <end position="56"/>
    </location>
</feature>
<evidence type="ECO:0000313" key="3">
    <source>
        <dbReference type="Proteomes" id="UP001233172"/>
    </source>
</evidence>
<accession>A0AAD8BEN9</accession>